<organism evidence="2 3">
    <name type="scientific">Phyllostomus discolor</name>
    <name type="common">pale spear-nosed bat</name>
    <dbReference type="NCBI Taxonomy" id="89673"/>
    <lineage>
        <taxon>Eukaryota</taxon>
        <taxon>Metazoa</taxon>
        <taxon>Chordata</taxon>
        <taxon>Craniata</taxon>
        <taxon>Vertebrata</taxon>
        <taxon>Euteleostomi</taxon>
        <taxon>Mammalia</taxon>
        <taxon>Eutheria</taxon>
        <taxon>Laurasiatheria</taxon>
        <taxon>Chiroptera</taxon>
        <taxon>Yangochiroptera</taxon>
        <taxon>Phyllostomidae</taxon>
        <taxon>Phyllostominae</taxon>
        <taxon>Phyllostomus</taxon>
    </lineage>
</organism>
<protein>
    <submittedName>
        <fullName evidence="2">Uncharacterized protein</fullName>
    </submittedName>
</protein>
<reference evidence="2 3" key="1">
    <citation type="journal article" date="2020" name="Nature">
        <title>Six reference-quality genomes reveal evolution of bat adaptations.</title>
        <authorList>
            <person name="Jebb D."/>
            <person name="Huang Z."/>
            <person name="Pippel M."/>
            <person name="Hughes G.M."/>
            <person name="Lavrichenko K."/>
            <person name="Devanna P."/>
            <person name="Winkler S."/>
            <person name="Jermiin L.S."/>
            <person name="Skirmuntt E.C."/>
            <person name="Katzourakis A."/>
            <person name="Burkitt-Gray L."/>
            <person name="Ray D.A."/>
            <person name="Sullivan K.A.M."/>
            <person name="Roscito J.G."/>
            <person name="Kirilenko B.M."/>
            <person name="Davalos L.M."/>
            <person name="Corthals A.P."/>
            <person name="Power M.L."/>
            <person name="Jones G."/>
            <person name="Ransome R.D."/>
            <person name="Dechmann D.K.N."/>
            <person name="Locatelli A.G."/>
            <person name="Puechmaille S.J."/>
            <person name="Fedrigo O."/>
            <person name="Jarvis E.D."/>
            <person name="Hiller M."/>
            <person name="Vernes S.C."/>
            <person name="Myers E.W."/>
            <person name="Teeling E.C."/>
        </authorList>
    </citation>
    <scope>NUCLEOTIDE SEQUENCE [LARGE SCALE GENOMIC DNA]</scope>
    <source>
        <tissue evidence="2">Muscle</tissue>
    </source>
</reference>
<evidence type="ECO:0000256" key="1">
    <source>
        <dbReference type="SAM" id="Phobius"/>
    </source>
</evidence>
<proteinExistence type="predicted"/>
<comment type="caution">
    <text evidence="2">The sequence shown here is derived from an EMBL/GenBank/DDBJ whole genome shotgun (WGS) entry which is preliminary data.</text>
</comment>
<keyword evidence="1" id="KW-0472">Membrane</keyword>
<evidence type="ECO:0000313" key="3">
    <source>
        <dbReference type="Proteomes" id="UP000664940"/>
    </source>
</evidence>
<evidence type="ECO:0000313" key="2">
    <source>
        <dbReference type="EMBL" id="KAF6130971.1"/>
    </source>
</evidence>
<feature type="transmembrane region" description="Helical" evidence="1">
    <location>
        <begin position="64"/>
        <end position="86"/>
    </location>
</feature>
<dbReference type="EMBL" id="JABVXQ010000001">
    <property type="protein sequence ID" value="KAF6130971.1"/>
    <property type="molecule type" value="Genomic_DNA"/>
</dbReference>
<gene>
    <name evidence="2" type="ORF">HJG60_007899</name>
</gene>
<keyword evidence="1" id="KW-0812">Transmembrane</keyword>
<keyword evidence="1" id="KW-1133">Transmembrane helix</keyword>
<dbReference type="Proteomes" id="UP000664940">
    <property type="component" value="Unassembled WGS sequence"/>
</dbReference>
<dbReference type="AlphaFoldDB" id="A0A834EVM4"/>
<sequence>MSVTSASFCSELFPVGVWKEHTDGSADRSGWLGGREACGVRAWLPSWGGPAIIIIMETSTTSRALGLLVLILPSCHLQPLAVLFLWKSPPPLAAASTCSLLGLPLPLWRLHFPLLHLPLPARDFP</sequence>
<name>A0A834EVM4_9CHIR</name>
<accession>A0A834EVM4</accession>